<reference evidence="5 6" key="1">
    <citation type="submission" date="2016-08" db="EMBL/GenBank/DDBJ databases">
        <title>Genomes of anaerobic fungi encode conserved fungal cellulosomes for biomass hydrolysis.</title>
        <authorList>
            <consortium name="DOE Joint Genome Institute"/>
            <person name="Haitjema C.H."/>
            <person name="Gilmore S.P."/>
            <person name="Henske J.K."/>
            <person name="Solomon K.V."/>
            <person name="De Groot R."/>
            <person name="Kuo A."/>
            <person name="Mondo S.J."/>
            <person name="Salamov A.A."/>
            <person name="Labutti K."/>
            <person name="Zhao Z."/>
            <person name="Chiniquy J."/>
            <person name="Barry K."/>
            <person name="Brewer H.M."/>
            <person name="Purvine S.O."/>
            <person name="Wright A.T."/>
            <person name="Boxma B."/>
            <person name="Van Alen T."/>
            <person name="Hackstein J.H."/>
            <person name="Baker S.E."/>
            <person name="Grigoriev I.V."/>
            <person name="O'Malley M.A."/>
        </authorList>
    </citation>
    <scope>NUCLEOTIDE SEQUENCE [LARGE SCALE GENOMIC DNA]</scope>
    <source>
        <strain evidence="6">finn</strain>
    </source>
</reference>
<organism evidence="5 6">
    <name type="scientific">Piromyces finnis</name>
    <dbReference type="NCBI Taxonomy" id="1754191"/>
    <lineage>
        <taxon>Eukaryota</taxon>
        <taxon>Fungi</taxon>
        <taxon>Fungi incertae sedis</taxon>
        <taxon>Chytridiomycota</taxon>
        <taxon>Chytridiomycota incertae sedis</taxon>
        <taxon>Neocallimastigomycetes</taxon>
        <taxon>Neocallimastigales</taxon>
        <taxon>Neocallimastigaceae</taxon>
        <taxon>Piromyces</taxon>
    </lineage>
</organism>
<dbReference type="PANTHER" id="PTHR22953">
    <property type="entry name" value="ACID PHOSPHATASE RELATED"/>
    <property type="match status" value="1"/>
</dbReference>
<sequence length="402" mass="46611">MKCNFILQLLFLALKQIIQCNSKNVPTIEDIKSYKYGSDPFTLAIIGDSGTTKEAKKVMELSSFDALLHLGDFDYNCLPDKYFIEVLNQQRSYQFMGVAGNHDAIPQCNKDIAQKFLNNIYYHMVSDKNNKTTCEFSASKYMWSCVYKNMRIIGLTPGVSGADSRKEQLSFLKTHLRDAKEDWKICSWHFYDKYYHTGKYQQYGNIVSGDRDGDESFYDYCKDHGAIIFSAHDHVYARTKVMLKFTKPVIDKFDENADGTVVQIRNGATFNILSGTGGYEVYVEQGEQKNYNHWRKKYAKGDNNENAKRFGGLFCNFNVDGNNRKAYCQFLRINSSEKVFDSFYIYRNDDPGSVTYKNIDENFEYEKLKAYKIENNIQDEPIIEKDETNKKDDPHSVKENND</sequence>
<keyword evidence="1 3" id="KW-0732">Signal</keyword>
<accession>A0A1Y1UVF7</accession>
<feature type="signal peptide" evidence="3">
    <location>
        <begin position="1"/>
        <end position="22"/>
    </location>
</feature>
<dbReference type="AlphaFoldDB" id="A0A1Y1UVF7"/>
<feature type="region of interest" description="Disordered" evidence="2">
    <location>
        <begin position="379"/>
        <end position="402"/>
    </location>
</feature>
<feature type="chain" id="PRO_5012440530" evidence="3">
    <location>
        <begin position="23"/>
        <end position="402"/>
    </location>
</feature>
<dbReference type="Proteomes" id="UP000193719">
    <property type="component" value="Unassembled WGS sequence"/>
</dbReference>
<dbReference type="InterPro" id="IPR029052">
    <property type="entry name" value="Metallo-depent_PP-like"/>
</dbReference>
<proteinExistence type="predicted"/>
<comment type="caution">
    <text evidence="5">The sequence shown here is derived from an EMBL/GenBank/DDBJ whole genome shotgun (WGS) entry which is preliminary data.</text>
</comment>
<evidence type="ECO:0000256" key="3">
    <source>
        <dbReference type="SAM" id="SignalP"/>
    </source>
</evidence>
<dbReference type="SUPFAM" id="SSF56300">
    <property type="entry name" value="Metallo-dependent phosphatases"/>
    <property type="match status" value="1"/>
</dbReference>
<dbReference type="OrthoDB" id="5597180at2759"/>
<evidence type="ECO:0000259" key="4">
    <source>
        <dbReference type="Pfam" id="PF00149"/>
    </source>
</evidence>
<dbReference type="Pfam" id="PF00149">
    <property type="entry name" value="Metallophos"/>
    <property type="match status" value="1"/>
</dbReference>
<dbReference type="EMBL" id="MCFH01000073">
    <property type="protein sequence ID" value="ORX42003.1"/>
    <property type="molecule type" value="Genomic_DNA"/>
</dbReference>
<evidence type="ECO:0000313" key="5">
    <source>
        <dbReference type="EMBL" id="ORX42003.1"/>
    </source>
</evidence>
<feature type="compositionally biased region" description="Basic and acidic residues" evidence="2">
    <location>
        <begin position="382"/>
        <end position="402"/>
    </location>
</feature>
<feature type="domain" description="Calcineurin-like phosphoesterase" evidence="4">
    <location>
        <begin position="44"/>
        <end position="236"/>
    </location>
</feature>
<dbReference type="Gene3D" id="3.60.21.10">
    <property type="match status" value="1"/>
</dbReference>
<keyword evidence="6" id="KW-1185">Reference proteome</keyword>
<dbReference type="InterPro" id="IPR004843">
    <property type="entry name" value="Calcineurin-like_PHP"/>
</dbReference>
<dbReference type="PANTHER" id="PTHR22953:SF153">
    <property type="entry name" value="PURPLE ACID PHOSPHATASE"/>
    <property type="match status" value="1"/>
</dbReference>
<evidence type="ECO:0000313" key="6">
    <source>
        <dbReference type="Proteomes" id="UP000193719"/>
    </source>
</evidence>
<evidence type="ECO:0000256" key="1">
    <source>
        <dbReference type="ARBA" id="ARBA00022729"/>
    </source>
</evidence>
<protein>
    <submittedName>
        <fullName evidence="5">Metallo-dependent phosphatase</fullName>
    </submittedName>
</protein>
<evidence type="ECO:0000256" key="2">
    <source>
        <dbReference type="SAM" id="MobiDB-lite"/>
    </source>
</evidence>
<name>A0A1Y1UVF7_9FUNG</name>
<dbReference type="GO" id="GO:0003993">
    <property type="term" value="F:acid phosphatase activity"/>
    <property type="evidence" value="ECO:0007669"/>
    <property type="project" value="InterPro"/>
</dbReference>
<gene>
    <name evidence="5" type="ORF">BCR36DRAFT_338333</name>
</gene>
<reference evidence="5 6" key="2">
    <citation type="submission" date="2016-08" db="EMBL/GenBank/DDBJ databases">
        <title>Pervasive Adenine N6-methylation of Active Genes in Fungi.</title>
        <authorList>
            <consortium name="DOE Joint Genome Institute"/>
            <person name="Mondo S.J."/>
            <person name="Dannebaum R.O."/>
            <person name="Kuo R.C."/>
            <person name="Labutti K."/>
            <person name="Haridas S."/>
            <person name="Kuo A."/>
            <person name="Salamov A."/>
            <person name="Ahrendt S.R."/>
            <person name="Lipzen A."/>
            <person name="Sullivan W."/>
            <person name="Andreopoulos W.B."/>
            <person name="Clum A."/>
            <person name="Lindquist E."/>
            <person name="Daum C."/>
            <person name="Ramamoorthy G.K."/>
            <person name="Gryganskyi A."/>
            <person name="Culley D."/>
            <person name="Magnuson J.K."/>
            <person name="James T.Y."/>
            <person name="O'Malley M.A."/>
            <person name="Stajich J.E."/>
            <person name="Spatafora J.W."/>
            <person name="Visel A."/>
            <person name="Grigoriev I.V."/>
        </authorList>
    </citation>
    <scope>NUCLEOTIDE SEQUENCE [LARGE SCALE GENOMIC DNA]</scope>
    <source>
        <strain evidence="6">finn</strain>
    </source>
</reference>
<feature type="non-terminal residue" evidence="5">
    <location>
        <position position="402"/>
    </location>
</feature>
<dbReference type="InterPro" id="IPR039331">
    <property type="entry name" value="PAPs-like"/>
</dbReference>